<keyword evidence="9 19" id="KW-0675">Receptor</keyword>
<keyword evidence="6 16" id="KW-1133">Transmembrane helix</keyword>
<dbReference type="GeneID" id="108675964"/>
<keyword evidence="3" id="KW-0813">Transport</keyword>
<dbReference type="InterPro" id="IPR019594">
    <property type="entry name" value="Glu/Gly-bd"/>
</dbReference>
<evidence type="ECO:0000256" key="7">
    <source>
        <dbReference type="ARBA" id="ARBA00023065"/>
    </source>
</evidence>
<keyword evidence="4" id="KW-1003">Cell membrane</keyword>
<feature type="binding site" evidence="13">
    <location>
        <position position="57"/>
    </location>
    <ligand>
        <name>L-glutamate</name>
        <dbReference type="ChEBI" id="CHEBI:29985"/>
    </ligand>
</feature>
<evidence type="ECO:0000256" key="4">
    <source>
        <dbReference type="ARBA" id="ARBA00022475"/>
    </source>
</evidence>
<evidence type="ECO:0000256" key="8">
    <source>
        <dbReference type="ARBA" id="ARBA00023136"/>
    </source>
</evidence>
<dbReference type="InterPro" id="IPR052192">
    <property type="entry name" value="Insect_Ionotropic_Sensory_Rcpt"/>
</dbReference>
<dbReference type="GO" id="GO:0015276">
    <property type="term" value="F:ligand-gated monoatomic ion channel activity"/>
    <property type="evidence" value="ECO:0007669"/>
    <property type="project" value="InterPro"/>
</dbReference>
<feature type="binding site" evidence="13">
    <location>
        <position position="263"/>
    </location>
    <ligand>
        <name>L-glutamate</name>
        <dbReference type="ChEBI" id="CHEBI:29985"/>
    </ligand>
</feature>
<dbReference type="Pfam" id="PF00060">
    <property type="entry name" value="Lig_chan"/>
    <property type="match status" value="1"/>
</dbReference>
<dbReference type="RefSeq" id="XP_018019514.2">
    <property type="nucleotide sequence ID" value="XM_018164025.2"/>
</dbReference>
<evidence type="ECO:0000313" key="19">
    <source>
        <dbReference type="RefSeq" id="XP_018019514.2"/>
    </source>
</evidence>
<name>A0A8B7P095_HYAAZ</name>
<evidence type="ECO:0000256" key="3">
    <source>
        <dbReference type="ARBA" id="ARBA00022448"/>
    </source>
</evidence>
<feature type="disulfide bond" evidence="15">
    <location>
        <begin position="281"/>
        <end position="336"/>
    </location>
</feature>
<dbReference type="Gene3D" id="3.40.190.10">
    <property type="entry name" value="Periplasmic binding protein-like II"/>
    <property type="match status" value="2"/>
</dbReference>
<keyword evidence="10" id="KW-0325">Glycoprotein</keyword>
<dbReference type="GO" id="GO:0050906">
    <property type="term" value="P:detection of stimulus involved in sensory perception"/>
    <property type="evidence" value="ECO:0007669"/>
    <property type="project" value="UniProtKB-ARBA"/>
</dbReference>
<evidence type="ECO:0000256" key="12">
    <source>
        <dbReference type="ARBA" id="ARBA00023303"/>
    </source>
</evidence>
<feature type="binding site" evidence="13">
    <location>
        <position position="52"/>
    </location>
    <ligand>
        <name>L-glutamate</name>
        <dbReference type="ChEBI" id="CHEBI:29985"/>
    </ligand>
</feature>
<dbReference type="Pfam" id="PF10613">
    <property type="entry name" value="Lig_chan-Glu_bd"/>
    <property type="match status" value="1"/>
</dbReference>
<evidence type="ECO:0000313" key="18">
    <source>
        <dbReference type="Proteomes" id="UP000694843"/>
    </source>
</evidence>
<evidence type="ECO:0000256" key="9">
    <source>
        <dbReference type="ARBA" id="ARBA00023170"/>
    </source>
</evidence>
<dbReference type="OMA" id="NECTARA"/>
<keyword evidence="18" id="KW-1185">Reference proteome</keyword>
<evidence type="ECO:0000256" key="15">
    <source>
        <dbReference type="PIRSR" id="PIRSR601508-3"/>
    </source>
</evidence>
<dbReference type="PANTHER" id="PTHR42643:SF24">
    <property type="entry name" value="IONOTROPIC RECEPTOR 60A"/>
    <property type="match status" value="1"/>
</dbReference>
<evidence type="ECO:0000256" key="1">
    <source>
        <dbReference type="ARBA" id="ARBA00004651"/>
    </source>
</evidence>
<evidence type="ECO:0000256" key="2">
    <source>
        <dbReference type="ARBA" id="ARBA00008685"/>
    </source>
</evidence>
<feature type="transmembrane region" description="Helical" evidence="16">
    <location>
        <begin position="165"/>
        <end position="187"/>
    </location>
</feature>
<evidence type="ECO:0000256" key="16">
    <source>
        <dbReference type="SAM" id="Phobius"/>
    </source>
</evidence>
<keyword evidence="7" id="KW-0406">Ion transport</keyword>
<comment type="subcellular location">
    <subcellularLocation>
        <location evidence="1">Cell membrane</location>
        <topology evidence="1">Multi-pass membrane protein</topology>
    </subcellularLocation>
</comment>
<feature type="site" description="Crucial to convey clamshell closure to channel opening" evidence="14">
    <location>
        <position position="194"/>
    </location>
</feature>
<organism evidence="18 19">
    <name type="scientific">Hyalella azteca</name>
    <name type="common">Amphipod</name>
    <dbReference type="NCBI Taxonomy" id="294128"/>
    <lineage>
        <taxon>Eukaryota</taxon>
        <taxon>Metazoa</taxon>
        <taxon>Ecdysozoa</taxon>
        <taxon>Arthropoda</taxon>
        <taxon>Crustacea</taxon>
        <taxon>Multicrustacea</taxon>
        <taxon>Malacostraca</taxon>
        <taxon>Eumalacostraca</taxon>
        <taxon>Peracarida</taxon>
        <taxon>Amphipoda</taxon>
        <taxon>Senticaudata</taxon>
        <taxon>Talitrida</taxon>
        <taxon>Talitroidea</taxon>
        <taxon>Hyalellidae</taxon>
        <taxon>Hyalella</taxon>
    </lineage>
</organism>
<evidence type="ECO:0000256" key="11">
    <source>
        <dbReference type="ARBA" id="ARBA00023286"/>
    </source>
</evidence>
<keyword evidence="15" id="KW-1015">Disulfide bond</keyword>
<evidence type="ECO:0000256" key="14">
    <source>
        <dbReference type="PIRSR" id="PIRSR601508-2"/>
    </source>
</evidence>
<dbReference type="SUPFAM" id="SSF53850">
    <property type="entry name" value="Periplasmic binding protein-like II"/>
    <property type="match status" value="1"/>
</dbReference>
<dbReference type="PANTHER" id="PTHR42643">
    <property type="entry name" value="IONOTROPIC RECEPTOR 20A-RELATED"/>
    <property type="match status" value="1"/>
</dbReference>
<dbReference type="SMART" id="SM00079">
    <property type="entry name" value="PBPe"/>
    <property type="match status" value="1"/>
</dbReference>
<evidence type="ECO:0000256" key="10">
    <source>
        <dbReference type="ARBA" id="ARBA00023180"/>
    </source>
</evidence>
<dbReference type="GO" id="GO:0038023">
    <property type="term" value="F:signaling receptor activity"/>
    <property type="evidence" value="ECO:0007669"/>
    <property type="project" value="InterPro"/>
</dbReference>
<protein>
    <submittedName>
        <fullName evidence="19">Glutamate receptor ionotropic, kainate 4</fullName>
    </submittedName>
</protein>
<accession>A0A8B7P095</accession>
<keyword evidence="11" id="KW-1071">Ligand-gated ion channel</keyword>
<keyword evidence="5 16" id="KW-0812">Transmembrane</keyword>
<feature type="transmembrane region" description="Helical" evidence="16">
    <location>
        <begin position="135"/>
        <end position="153"/>
    </location>
</feature>
<sequence length="351" mass="40110">MFDVLVNKYNFTFTLELPYDGNWGNQMPNGTFNGMIGMVEREWADMAMTGCTITEDRDAVVDFTHPFYEDPETILIRAPGERPNALAFLQPFTYKVWLLILSSPCAVGPLLWLMTEGTGDWSPSLYPHKGRSASVLNYIWGAGFCLIAQGYELRLNESSRVMLGLWWTYCMILIYTYTGNLIAFLTVPRLAGIIQSLDELANQREVLWTYRAESVLDTLFAGAENGTYRKIGDLKHTHKDLLVKSDVDGINAVLLKNMAFIKEQSYLDFAMEKDYLETKRCRLTLVPELFFSAPFGWAVQEHSVFLPLLNTEILRMMQSGLLKVWKIKHWPKPNECTARADVRTTGPRSLR</sequence>
<keyword evidence="8 16" id="KW-0472">Membrane</keyword>
<evidence type="ECO:0000256" key="6">
    <source>
        <dbReference type="ARBA" id="ARBA00022989"/>
    </source>
</evidence>
<dbReference type="InterPro" id="IPR001320">
    <property type="entry name" value="Iontro_rcpt_C"/>
</dbReference>
<keyword evidence="12" id="KW-0407">Ion channel</keyword>
<evidence type="ECO:0000259" key="17">
    <source>
        <dbReference type="SMART" id="SM00079"/>
    </source>
</evidence>
<evidence type="ECO:0000256" key="5">
    <source>
        <dbReference type="ARBA" id="ARBA00022692"/>
    </source>
</evidence>
<dbReference type="InterPro" id="IPR001508">
    <property type="entry name" value="Iono_Glu_rcpt_met"/>
</dbReference>
<gene>
    <name evidence="19" type="primary">LOC108675964</name>
</gene>
<dbReference type="PRINTS" id="PR00177">
    <property type="entry name" value="NMDARECEPTOR"/>
</dbReference>
<evidence type="ECO:0000256" key="13">
    <source>
        <dbReference type="PIRSR" id="PIRSR601508-1"/>
    </source>
</evidence>
<reference evidence="19" key="1">
    <citation type="submission" date="2025-08" db="UniProtKB">
        <authorList>
            <consortium name="RefSeq"/>
        </authorList>
    </citation>
    <scope>IDENTIFICATION</scope>
    <source>
        <tissue evidence="19">Whole organism</tissue>
    </source>
</reference>
<dbReference type="AlphaFoldDB" id="A0A8B7P095"/>
<dbReference type="KEGG" id="hazt:108675964"/>
<dbReference type="Proteomes" id="UP000694843">
    <property type="component" value="Unplaced"/>
</dbReference>
<feature type="transmembrane region" description="Helical" evidence="16">
    <location>
        <begin position="96"/>
        <end position="115"/>
    </location>
</feature>
<feature type="domain" description="Ionotropic glutamate receptor C-terminal" evidence="17">
    <location>
        <begin position="1"/>
        <end position="332"/>
    </location>
</feature>
<dbReference type="GO" id="GO:0005886">
    <property type="term" value="C:plasma membrane"/>
    <property type="evidence" value="ECO:0007669"/>
    <property type="project" value="UniProtKB-SubCell"/>
</dbReference>
<proteinExistence type="inferred from homology"/>
<comment type="similarity">
    <text evidence="2">Belongs to the glutamate-gated ion channel (TC 1.A.10.1) family.</text>
</comment>
<dbReference type="OrthoDB" id="5984008at2759"/>